<evidence type="ECO:0000256" key="5">
    <source>
        <dbReference type="ARBA" id="ARBA00023242"/>
    </source>
</evidence>
<keyword evidence="1" id="KW-0479">Metal-binding</keyword>
<keyword evidence="8" id="KW-1185">Reference proteome</keyword>
<keyword evidence="5" id="KW-0539">Nucleus</keyword>
<evidence type="ECO:0008006" key="9">
    <source>
        <dbReference type="Google" id="ProtNLM"/>
    </source>
</evidence>
<evidence type="ECO:0000256" key="1">
    <source>
        <dbReference type="ARBA" id="ARBA00022723"/>
    </source>
</evidence>
<reference evidence="8" key="1">
    <citation type="submission" date="2014-06" db="EMBL/GenBank/DDBJ databases">
        <authorList>
            <person name="Berkman P.J."/>
        </authorList>
    </citation>
    <scope>NUCLEOTIDE SEQUENCE [LARGE SCALE GENOMIC DNA]</scope>
</reference>
<feature type="compositionally biased region" description="Polar residues" evidence="6">
    <location>
        <begin position="7"/>
        <end position="28"/>
    </location>
</feature>
<dbReference type="PANTHER" id="PTHR31668">
    <property type="entry name" value="GLUCOSE TRANSPORT TRANSCRIPTION REGULATOR RGT1-RELATED-RELATED"/>
    <property type="match status" value="1"/>
</dbReference>
<dbReference type="InterPro" id="IPR001138">
    <property type="entry name" value="Zn2Cys6_DnaBD"/>
</dbReference>
<organism evidence="7 8">
    <name type="scientific">Sporisorium scitamineum</name>
    <dbReference type="NCBI Taxonomy" id="49012"/>
    <lineage>
        <taxon>Eukaryota</taxon>
        <taxon>Fungi</taxon>
        <taxon>Dikarya</taxon>
        <taxon>Basidiomycota</taxon>
        <taxon>Ustilaginomycotina</taxon>
        <taxon>Ustilaginomycetes</taxon>
        <taxon>Ustilaginales</taxon>
        <taxon>Ustilaginaceae</taxon>
        <taxon>Sporisorium</taxon>
    </lineage>
</organism>
<feature type="region of interest" description="Disordered" evidence="6">
    <location>
        <begin position="1"/>
        <end position="97"/>
    </location>
</feature>
<evidence type="ECO:0000256" key="4">
    <source>
        <dbReference type="ARBA" id="ARBA00023163"/>
    </source>
</evidence>
<dbReference type="GO" id="GO:0003677">
    <property type="term" value="F:DNA binding"/>
    <property type="evidence" value="ECO:0007669"/>
    <property type="project" value="UniProtKB-KW"/>
</dbReference>
<dbReference type="AlphaFoldDB" id="A0A0F7SAV2"/>
<keyword evidence="2" id="KW-0805">Transcription regulation</keyword>
<dbReference type="GO" id="GO:0000981">
    <property type="term" value="F:DNA-binding transcription factor activity, RNA polymerase II-specific"/>
    <property type="evidence" value="ECO:0007669"/>
    <property type="project" value="InterPro"/>
</dbReference>
<dbReference type="GO" id="GO:0008270">
    <property type="term" value="F:zinc ion binding"/>
    <property type="evidence" value="ECO:0007669"/>
    <property type="project" value="InterPro"/>
</dbReference>
<dbReference type="EMBL" id="CCFA01004762">
    <property type="protein sequence ID" value="CDW99501.1"/>
    <property type="molecule type" value="Genomic_DNA"/>
</dbReference>
<gene>
    <name evidence="7" type="primary">SSCI78050.1</name>
</gene>
<evidence type="ECO:0000313" key="7">
    <source>
        <dbReference type="EMBL" id="CDW99501.1"/>
    </source>
</evidence>
<dbReference type="SUPFAM" id="SSF57701">
    <property type="entry name" value="Zn2/Cys6 DNA-binding domain"/>
    <property type="match status" value="1"/>
</dbReference>
<dbReference type="STRING" id="49012.A0A0F7SAV2"/>
<keyword evidence="4" id="KW-0804">Transcription</keyword>
<dbReference type="PANTHER" id="PTHR31668:SF26">
    <property type="entry name" value="GLUCOSE TRANSPORT TRANSCRIPTION REGULATOR RGT1-RELATED"/>
    <property type="match status" value="1"/>
</dbReference>
<evidence type="ECO:0000313" key="8">
    <source>
        <dbReference type="Proteomes" id="UP000242770"/>
    </source>
</evidence>
<evidence type="ECO:0000256" key="2">
    <source>
        <dbReference type="ARBA" id="ARBA00023015"/>
    </source>
</evidence>
<dbReference type="InterPro" id="IPR036864">
    <property type="entry name" value="Zn2-C6_fun-type_DNA-bd_sf"/>
</dbReference>
<feature type="compositionally biased region" description="Polar residues" evidence="6">
    <location>
        <begin position="52"/>
        <end position="69"/>
    </location>
</feature>
<evidence type="ECO:0000256" key="6">
    <source>
        <dbReference type="SAM" id="MobiDB-lite"/>
    </source>
</evidence>
<dbReference type="CDD" id="cd00067">
    <property type="entry name" value="GAL4"/>
    <property type="match status" value="1"/>
</dbReference>
<accession>A0A0F7SAV2</accession>
<proteinExistence type="predicted"/>
<protein>
    <recommendedName>
        <fullName evidence="9">Zn(2)-C6 fungal-type domain-containing protein</fullName>
    </recommendedName>
</protein>
<dbReference type="Gene3D" id="4.10.240.10">
    <property type="entry name" value="Zn(2)-C6 fungal-type DNA-binding domain"/>
    <property type="match status" value="1"/>
</dbReference>
<sequence length="157" mass="16168">MTDHLSRNPSTDAAATQTPSSPTGTPNSRGAKRKDSDLEPATALKTEFSPDHPSNITHDSPVNYASDTANGKDPTGTGKSTPGSAEKPSGKRIKTARACDSCRRKKIRCDVIDDGGPPLGSLNNGNGGLVCAHCRQSACTLAAMPSAMPSAILPILA</sequence>
<evidence type="ECO:0000256" key="3">
    <source>
        <dbReference type="ARBA" id="ARBA00023125"/>
    </source>
</evidence>
<name>A0A0F7SAV2_9BASI</name>
<keyword evidence="3" id="KW-0238">DNA-binding</keyword>
<dbReference type="InterPro" id="IPR050797">
    <property type="entry name" value="Carb_Metab_Trans_Reg"/>
</dbReference>
<dbReference type="Proteomes" id="UP000242770">
    <property type="component" value="Unassembled WGS sequence"/>
</dbReference>